<comment type="similarity">
    <text evidence="1 5">Belongs to the FlgD family.</text>
</comment>
<evidence type="ECO:0000313" key="9">
    <source>
        <dbReference type="EMBL" id="SFK10546.1"/>
    </source>
</evidence>
<dbReference type="Gene3D" id="2.30.30.910">
    <property type="match status" value="1"/>
</dbReference>
<keyword evidence="3 5" id="KW-1005">Bacterial flagellum biogenesis</keyword>
<sequence>MSAVNSSAASDVLSQYQVQQEKQAKGNSELGKDAFMELMIAQMKNQDPLKPQENGDFVAQLAQFSSLEQMENLSSTVDDVASQFRSSQALQASAMVGKSVLAPSSVGILGSDGQLSGTVEVPASTGGLRISVMNKSGELVRQIDMGSSEPGIASFEWDGKDGNGNSLPPGAYVIKAEGSYPSGTEQLSTMVSANVDSVSLGQGGAITLNLAGLGSLPLSEVRQIN</sequence>
<dbReference type="InterPro" id="IPR005648">
    <property type="entry name" value="FlgD"/>
</dbReference>
<dbReference type="InterPro" id="IPR025965">
    <property type="entry name" value="FlgD/Vpr_Ig-like"/>
</dbReference>
<evidence type="ECO:0000259" key="7">
    <source>
        <dbReference type="Pfam" id="PF13860"/>
    </source>
</evidence>
<dbReference type="InterPro" id="IPR025963">
    <property type="entry name" value="FLgD_Tudor"/>
</dbReference>
<evidence type="ECO:0000256" key="1">
    <source>
        <dbReference type="ARBA" id="ARBA00010577"/>
    </source>
</evidence>
<accession>A0A1I3WVN1</accession>
<proteinExistence type="inferred from homology"/>
<dbReference type="Pfam" id="PF13860">
    <property type="entry name" value="FlgD_ig"/>
    <property type="match status" value="1"/>
</dbReference>
<dbReference type="AlphaFoldDB" id="A0A1I3WVN1"/>
<evidence type="ECO:0000256" key="5">
    <source>
        <dbReference type="RuleBase" id="RU362076"/>
    </source>
</evidence>
<dbReference type="Pfam" id="PF03963">
    <property type="entry name" value="FlgD"/>
    <property type="match status" value="1"/>
</dbReference>
<evidence type="ECO:0000256" key="3">
    <source>
        <dbReference type="ARBA" id="ARBA00022795"/>
    </source>
</evidence>
<dbReference type="Gene3D" id="2.60.40.4070">
    <property type="match status" value="1"/>
</dbReference>
<evidence type="ECO:0000256" key="6">
    <source>
        <dbReference type="SAM" id="MobiDB-lite"/>
    </source>
</evidence>
<keyword evidence="9" id="KW-0282">Flagellum</keyword>
<feature type="domain" description="FlgD Tudor-like" evidence="8">
    <location>
        <begin position="87"/>
        <end position="222"/>
    </location>
</feature>
<feature type="compositionally biased region" description="Polar residues" evidence="6">
    <location>
        <begin position="1"/>
        <end position="21"/>
    </location>
</feature>
<comment type="function">
    <text evidence="4 5">Required for flagellar hook formation. May act as a scaffolding protein.</text>
</comment>
<dbReference type="Pfam" id="PF13861">
    <property type="entry name" value="FLgD_tudor"/>
    <property type="match status" value="1"/>
</dbReference>
<evidence type="ECO:0000259" key="8">
    <source>
        <dbReference type="Pfam" id="PF13861"/>
    </source>
</evidence>
<feature type="domain" description="FlgD/Vpr Ig-like" evidence="7">
    <location>
        <begin position="111"/>
        <end position="179"/>
    </location>
</feature>
<dbReference type="Proteomes" id="UP000199445">
    <property type="component" value="Unassembled WGS sequence"/>
</dbReference>
<keyword evidence="9" id="KW-0969">Cilium</keyword>
<dbReference type="EMBL" id="FOSC01000010">
    <property type="protein sequence ID" value="SFK10546.1"/>
    <property type="molecule type" value="Genomic_DNA"/>
</dbReference>
<dbReference type="OrthoDB" id="9785233at2"/>
<keyword evidence="9" id="KW-0966">Cell projection</keyword>
<name>A0A1I3WVN1_9GAMM</name>
<organism evidence="9 10">
    <name type="scientific">Marinobacter persicus</name>
    <dbReference type="NCBI Taxonomy" id="930118"/>
    <lineage>
        <taxon>Bacteria</taxon>
        <taxon>Pseudomonadati</taxon>
        <taxon>Pseudomonadota</taxon>
        <taxon>Gammaproteobacteria</taxon>
        <taxon>Pseudomonadales</taxon>
        <taxon>Marinobacteraceae</taxon>
        <taxon>Marinobacter</taxon>
    </lineage>
</organism>
<dbReference type="RefSeq" id="WP_091705855.1">
    <property type="nucleotide sequence ID" value="NZ_BMYN01000006.1"/>
</dbReference>
<evidence type="ECO:0000313" key="10">
    <source>
        <dbReference type="Proteomes" id="UP000199445"/>
    </source>
</evidence>
<gene>
    <name evidence="9" type="ORF">SAMN05216429_110122</name>
</gene>
<evidence type="ECO:0000256" key="2">
    <source>
        <dbReference type="ARBA" id="ARBA00016013"/>
    </source>
</evidence>
<evidence type="ECO:0000256" key="4">
    <source>
        <dbReference type="ARBA" id="ARBA00024746"/>
    </source>
</evidence>
<protein>
    <recommendedName>
        <fullName evidence="2 5">Basal-body rod modification protein FlgD</fullName>
    </recommendedName>
</protein>
<keyword evidence="10" id="KW-1185">Reference proteome</keyword>
<dbReference type="GO" id="GO:0044781">
    <property type="term" value="P:bacterial-type flagellum organization"/>
    <property type="evidence" value="ECO:0007669"/>
    <property type="project" value="UniProtKB-UniRule"/>
</dbReference>
<feature type="region of interest" description="Disordered" evidence="6">
    <location>
        <begin position="1"/>
        <end position="29"/>
    </location>
</feature>
<reference evidence="9 10" key="1">
    <citation type="submission" date="2016-10" db="EMBL/GenBank/DDBJ databases">
        <authorList>
            <person name="de Groot N.N."/>
        </authorList>
    </citation>
    <scope>NUCLEOTIDE SEQUENCE [LARGE SCALE GENOMIC DNA]</scope>
    <source>
        <strain evidence="9 10">IBRC-M 10445</strain>
    </source>
</reference>